<evidence type="ECO:0008006" key="3">
    <source>
        <dbReference type="Google" id="ProtNLM"/>
    </source>
</evidence>
<dbReference type="AlphaFoldDB" id="Q7MFC6"/>
<dbReference type="Pfam" id="PF10082">
    <property type="entry name" value="BBP2_2"/>
    <property type="match status" value="1"/>
</dbReference>
<dbReference type="eggNOG" id="COG5338">
    <property type="taxonomic scope" value="Bacteria"/>
</dbReference>
<dbReference type="KEGG" id="vvy:VVA0394"/>
<proteinExistence type="predicted"/>
<dbReference type="Proteomes" id="UP000002675">
    <property type="component" value="Chromosome II"/>
</dbReference>
<reference evidence="1 2" key="1">
    <citation type="journal article" date="2003" name="Genome Res.">
        <title>Comparative genome analysis of Vibrio vulnificus, a marine pathogen.</title>
        <authorList>
            <person name="Chen C.Y."/>
            <person name="Wu K.M."/>
            <person name="Chang Y.C."/>
            <person name="Chang C.H."/>
            <person name="Tsai H.C."/>
            <person name="Liao T.L."/>
            <person name="Liu Y.M."/>
            <person name="Chen H.J."/>
            <person name="Shen A.B."/>
            <person name="Li J.C."/>
            <person name="Su T.L."/>
            <person name="Shao C.P."/>
            <person name="Lee C.T."/>
            <person name="Hor L.I."/>
            <person name="Tsai S.F."/>
        </authorList>
    </citation>
    <scope>NUCLEOTIDE SEQUENCE [LARGE SCALE GENOMIC DNA]</scope>
    <source>
        <strain evidence="1 2">YJ016</strain>
    </source>
</reference>
<dbReference type="InterPro" id="IPR018759">
    <property type="entry name" value="BBP2_2"/>
</dbReference>
<dbReference type="HOGENOM" id="CLU_052040_0_0_6"/>
<dbReference type="EMBL" id="BA000038">
    <property type="protein sequence ID" value="BAC96420.1"/>
    <property type="molecule type" value="Genomic_DNA"/>
</dbReference>
<evidence type="ECO:0000313" key="1">
    <source>
        <dbReference type="EMBL" id="BAC96420.1"/>
    </source>
</evidence>
<evidence type="ECO:0000313" key="2">
    <source>
        <dbReference type="Proteomes" id="UP000002675"/>
    </source>
</evidence>
<gene>
    <name evidence="1" type="ordered locus">VVA0394</name>
</gene>
<dbReference type="STRING" id="672.VV93_v1c33810"/>
<accession>Q7MFC6</accession>
<name>Q7MFC6_VIBVY</name>
<organism evidence="1 2">
    <name type="scientific">Vibrio vulnificus (strain YJ016)</name>
    <dbReference type="NCBI Taxonomy" id="196600"/>
    <lineage>
        <taxon>Bacteria</taxon>
        <taxon>Pseudomonadati</taxon>
        <taxon>Pseudomonadota</taxon>
        <taxon>Gammaproteobacteria</taxon>
        <taxon>Vibrionales</taxon>
        <taxon>Vibrionaceae</taxon>
        <taxon>Vibrio</taxon>
    </lineage>
</organism>
<sequence>MSSTWTTFIVGQFGWTSKSSFSPCLKALLVLMLTKPYSQYLVKGMTMKRYTGFVLGLLPVWVGAVEPLALSTESGIEFIPTLHTYYRFDDNIAKQEADSSHVSTIGVKPALLARIDRNQYKADFIYVADFGRSSDEQNDYLDHKFQTTNYFTFNHRNRLVLDYQFRLGHETRGEGLTEGEQSSIALPELITFQSNQLKSNYVFGASGSQGRLEFGLNYLDKTFTKYENGTSTLTATKYSDFRTPSLHGEFYYRLRPETYWLVGSQLHVTEYLHERESVASRDGTSTFVYTGVSWEITGKTKGTAKLGYQIKEFDDKQRATFEGLSWDISLSWQPQEHTTWTVLTTQAAVNPEQDGDYNLQTRYSLQLDQAWNSYFVTSLKGLYQQDDYTGSYQSGVLREEERFQLSAEAQYQFRRWARIDAAWQYQDKTSNWSGYSFDQHIWTVTARLSL</sequence>
<protein>
    <recommendedName>
        <fullName evidence="3">Capsular biosynthesis protein</fullName>
    </recommendedName>
</protein>